<dbReference type="Proteomes" id="UP000434957">
    <property type="component" value="Unassembled WGS sequence"/>
</dbReference>
<evidence type="ECO:0000313" key="1">
    <source>
        <dbReference type="EMBL" id="KAE9272871.1"/>
    </source>
</evidence>
<evidence type="ECO:0000313" key="2">
    <source>
        <dbReference type="Proteomes" id="UP000434957"/>
    </source>
</evidence>
<gene>
    <name evidence="1" type="ORF">PR003_g30070</name>
</gene>
<comment type="caution">
    <text evidence="1">The sequence shown here is derived from an EMBL/GenBank/DDBJ whole genome shotgun (WGS) entry which is preliminary data.</text>
</comment>
<keyword evidence="2" id="KW-1185">Reference proteome</keyword>
<dbReference type="EMBL" id="QXFT01005387">
    <property type="protein sequence ID" value="KAE9272871.1"/>
    <property type="molecule type" value="Genomic_DNA"/>
</dbReference>
<accession>A0A6A4BGK6</accession>
<reference evidence="1 2" key="1">
    <citation type="submission" date="2018-08" db="EMBL/GenBank/DDBJ databases">
        <title>Genomic investigation of the strawberry pathogen Phytophthora fragariae indicates pathogenicity is determined by transcriptional variation in three key races.</title>
        <authorList>
            <person name="Adams T.M."/>
            <person name="Armitage A.D."/>
            <person name="Sobczyk M.K."/>
            <person name="Bates H.J."/>
            <person name="Dunwell J.M."/>
            <person name="Nellist C.F."/>
            <person name="Harrison R.J."/>
        </authorList>
    </citation>
    <scope>NUCLEOTIDE SEQUENCE [LARGE SCALE GENOMIC DNA]</scope>
    <source>
        <strain evidence="1 2">SCRP333</strain>
    </source>
</reference>
<organism evidence="1 2">
    <name type="scientific">Phytophthora rubi</name>
    <dbReference type="NCBI Taxonomy" id="129364"/>
    <lineage>
        <taxon>Eukaryota</taxon>
        <taxon>Sar</taxon>
        <taxon>Stramenopiles</taxon>
        <taxon>Oomycota</taxon>
        <taxon>Peronosporomycetes</taxon>
        <taxon>Peronosporales</taxon>
        <taxon>Peronosporaceae</taxon>
        <taxon>Phytophthora</taxon>
    </lineage>
</organism>
<protein>
    <submittedName>
        <fullName evidence="1">Uncharacterized protein</fullName>
    </submittedName>
</protein>
<sequence>MPSTAKWVAVWRRPQPSGPQFGVVYGQVTCDDDFEFGGDDCEEVAFVIEDAREISDVGDEIATEGYDNCTQDPAVIQTSAGAIAAASMLELSGQQQLSTFQSPVTAAIPQLTAAENNGDHVSHGNEEVNEGDSERELIAVAHRVLFYPQHEELMRGFAKSLLRSLAGNNVIPVRVDAELKKKEARLRTDFSH</sequence>
<name>A0A6A4BGK6_9STRA</name>
<feature type="non-terminal residue" evidence="1">
    <location>
        <position position="192"/>
    </location>
</feature>
<dbReference type="AlphaFoldDB" id="A0A6A4BGK6"/>
<proteinExistence type="predicted"/>